<dbReference type="Gene3D" id="3.30.1330.40">
    <property type="entry name" value="RutC-like"/>
    <property type="match status" value="1"/>
</dbReference>
<dbReference type="GO" id="GO:0005829">
    <property type="term" value="C:cytosol"/>
    <property type="evidence" value="ECO:0007669"/>
    <property type="project" value="TreeGrafter"/>
</dbReference>
<dbReference type="RefSeq" id="WP_109743627.1">
    <property type="nucleotide sequence ID" value="NZ_QGGO01000015.1"/>
</dbReference>
<dbReference type="PANTHER" id="PTHR11803:SF58">
    <property type="entry name" value="PROTEIN HMF1-RELATED"/>
    <property type="match status" value="1"/>
</dbReference>
<dbReference type="InterPro" id="IPR035959">
    <property type="entry name" value="RutC-like_sf"/>
</dbReference>
<protein>
    <submittedName>
        <fullName evidence="2">2-iminobutanoate/2-iminopropanoate deaminase</fullName>
    </submittedName>
</protein>
<comment type="caution">
    <text evidence="2">The sequence shown here is derived from an EMBL/GenBank/DDBJ whole genome shotgun (WGS) entry which is preliminary data.</text>
</comment>
<dbReference type="OrthoDB" id="9803101at2"/>
<accession>A0A316E2V8</accession>
<dbReference type="PANTHER" id="PTHR11803">
    <property type="entry name" value="2-IMINOBUTANOATE/2-IMINOPROPANOATE DEAMINASE RIDA"/>
    <property type="match status" value="1"/>
</dbReference>
<evidence type="ECO:0000256" key="1">
    <source>
        <dbReference type="ARBA" id="ARBA00010552"/>
    </source>
</evidence>
<dbReference type="GO" id="GO:0019239">
    <property type="term" value="F:deaminase activity"/>
    <property type="evidence" value="ECO:0007669"/>
    <property type="project" value="TreeGrafter"/>
</dbReference>
<dbReference type="Pfam" id="PF01042">
    <property type="entry name" value="Ribonuc_L-PSP"/>
    <property type="match status" value="1"/>
</dbReference>
<comment type="similarity">
    <text evidence="1">Belongs to the RutC family.</text>
</comment>
<proteinExistence type="inferred from homology"/>
<evidence type="ECO:0000313" key="3">
    <source>
        <dbReference type="Proteomes" id="UP000245489"/>
    </source>
</evidence>
<keyword evidence="3" id="KW-1185">Reference proteome</keyword>
<dbReference type="InterPro" id="IPR006056">
    <property type="entry name" value="RidA"/>
</dbReference>
<dbReference type="CDD" id="cd00448">
    <property type="entry name" value="YjgF_YER057c_UK114_family"/>
    <property type="match status" value="1"/>
</dbReference>
<dbReference type="NCBIfam" id="TIGR00004">
    <property type="entry name" value="Rid family detoxifying hydrolase"/>
    <property type="match status" value="1"/>
</dbReference>
<reference evidence="2 3" key="1">
    <citation type="submission" date="2018-05" db="EMBL/GenBank/DDBJ databases">
        <title>Genomic Encyclopedia of Archaeal and Bacterial Type Strains, Phase II (KMG-II): from individual species to whole genera.</title>
        <authorList>
            <person name="Goeker M."/>
        </authorList>
    </citation>
    <scope>NUCLEOTIDE SEQUENCE [LARGE SCALE GENOMIC DNA]</scope>
    <source>
        <strain evidence="2 3">DSM 22214</strain>
    </source>
</reference>
<dbReference type="FunFam" id="3.30.1330.40:FF:000001">
    <property type="entry name" value="L-PSP family endoribonuclease"/>
    <property type="match status" value="1"/>
</dbReference>
<organism evidence="2 3">
    <name type="scientific">Arcicella aurantiaca</name>
    <dbReference type="NCBI Taxonomy" id="591202"/>
    <lineage>
        <taxon>Bacteria</taxon>
        <taxon>Pseudomonadati</taxon>
        <taxon>Bacteroidota</taxon>
        <taxon>Cytophagia</taxon>
        <taxon>Cytophagales</taxon>
        <taxon>Flectobacillaceae</taxon>
        <taxon>Arcicella</taxon>
    </lineage>
</organism>
<dbReference type="Proteomes" id="UP000245489">
    <property type="component" value="Unassembled WGS sequence"/>
</dbReference>
<gene>
    <name evidence="2" type="ORF">LV89_02909</name>
</gene>
<dbReference type="InterPro" id="IPR006175">
    <property type="entry name" value="YjgF/YER057c/UK114"/>
</dbReference>
<dbReference type="AlphaFoldDB" id="A0A316E2V8"/>
<name>A0A316E2V8_9BACT</name>
<evidence type="ECO:0000313" key="2">
    <source>
        <dbReference type="EMBL" id="PWK24396.1"/>
    </source>
</evidence>
<sequence length="122" mass="13208">MKQIIFTEKAPAAIGPYSQAVLSNGTLYVSGQIAFALAEAGASIEEETRQVMENLKAILEAANMTFENVVKCSIFVKNMNNFVAINGIYGEYFSSNPPARETVEVARLPKDVNVEISCIAVS</sequence>
<dbReference type="SUPFAM" id="SSF55298">
    <property type="entry name" value="YjgF-like"/>
    <property type="match status" value="1"/>
</dbReference>
<dbReference type="EMBL" id="QGGO01000015">
    <property type="protein sequence ID" value="PWK24396.1"/>
    <property type="molecule type" value="Genomic_DNA"/>
</dbReference>